<accession>A0A914RBT4</accession>
<reference evidence="2" key="1">
    <citation type="submission" date="2022-11" db="UniProtKB">
        <authorList>
            <consortium name="WormBaseParasite"/>
        </authorList>
    </citation>
    <scope>IDENTIFICATION</scope>
</reference>
<sequence>MVQSAISSSPSRFGHFEPVVFGESALDEIASLDSLKKGLISDALNGLSLLRISRSL</sequence>
<organism evidence="1 2">
    <name type="scientific">Parascaris equorum</name>
    <name type="common">Equine roundworm</name>
    <dbReference type="NCBI Taxonomy" id="6256"/>
    <lineage>
        <taxon>Eukaryota</taxon>
        <taxon>Metazoa</taxon>
        <taxon>Ecdysozoa</taxon>
        <taxon>Nematoda</taxon>
        <taxon>Chromadorea</taxon>
        <taxon>Rhabditida</taxon>
        <taxon>Spirurina</taxon>
        <taxon>Ascaridomorpha</taxon>
        <taxon>Ascaridoidea</taxon>
        <taxon>Ascarididae</taxon>
        <taxon>Parascaris</taxon>
    </lineage>
</organism>
<protein>
    <submittedName>
        <fullName evidence="2">Uncharacterized protein</fullName>
    </submittedName>
</protein>
<dbReference type="Proteomes" id="UP000887564">
    <property type="component" value="Unplaced"/>
</dbReference>
<proteinExistence type="predicted"/>
<keyword evidence="1" id="KW-1185">Reference proteome</keyword>
<dbReference type="AlphaFoldDB" id="A0A914RBT4"/>
<evidence type="ECO:0000313" key="2">
    <source>
        <dbReference type="WBParaSite" id="PEQ_0000413601-mRNA-1"/>
    </source>
</evidence>
<evidence type="ECO:0000313" key="1">
    <source>
        <dbReference type="Proteomes" id="UP000887564"/>
    </source>
</evidence>
<dbReference type="WBParaSite" id="PEQ_0000413601-mRNA-1">
    <property type="protein sequence ID" value="PEQ_0000413601-mRNA-1"/>
    <property type="gene ID" value="PEQ_0000413601"/>
</dbReference>
<name>A0A914RBT4_PAREQ</name>